<dbReference type="RefSeq" id="WP_187807983.1">
    <property type="nucleotide sequence ID" value="NZ_LZEU01000001.1"/>
</dbReference>
<evidence type="ECO:0000256" key="1">
    <source>
        <dbReference type="SAM" id="Coils"/>
    </source>
</evidence>
<keyword evidence="1" id="KW-0175">Coiled coil</keyword>
<organism evidence="2 3">
    <name type="scientific">Aquipseudomonas alcaligenes</name>
    <name type="common">Pseudomonas alcaligenes</name>
    <dbReference type="NCBI Taxonomy" id="43263"/>
    <lineage>
        <taxon>Bacteria</taxon>
        <taxon>Pseudomonadati</taxon>
        <taxon>Pseudomonadota</taxon>
        <taxon>Gammaproteobacteria</taxon>
        <taxon>Pseudomonadales</taxon>
        <taxon>Pseudomonadaceae</taxon>
        <taxon>Aquipseudomonas</taxon>
    </lineage>
</organism>
<proteinExistence type="predicted"/>
<accession>A0ABR7S645</accession>
<evidence type="ECO:0000313" key="2">
    <source>
        <dbReference type="EMBL" id="MBC9252529.1"/>
    </source>
</evidence>
<protein>
    <submittedName>
        <fullName evidence="2">MSHA biogenesis protein MshI</fullName>
    </submittedName>
</protein>
<dbReference type="InterPro" id="IPR007813">
    <property type="entry name" value="PilN"/>
</dbReference>
<dbReference type="EMBL" id="LZEU01000001">
    <property type="protein sequence ID" value="MBC9252529.1"/>
    <property type="molecule type" value="Genomic_DNA"/>
</dbReference>
<sequence length="202" mass="22711">MQNLNLYQVERKSRGAPRQTEMIAGLLVLVLVCLLHAAWQAWQLHSGEQRLAQKEQDAQEQETRLAAAKASFVDPVLDPSLPKEAAAREAENRELQRLLTYLNVLDGQQAAGFVAPLRALSAQHPQSGLWLTAIGLSEGGSQMRLQGRSQGQEDLPRYLERLGQSPQFKGREFARFEVQRQDDQLLHFDLSSRLDDKEKAGE</sequence>
<reference evidence="2 3" key="1">
    <citation type="submission" date="2016-06" db="EMBL/GenBank/DDBJ databases">
        <authorList>
            <person name="Ramos C."/>
            <person name="Pintado A."/>
            <person name="Crespo-Gomez J.I."/>
        </authorList>
    </citation>
    <scope>NUCLEOTIDE SEQUENCE [LARGE SCALE GENOMIC DNA]</scope>
    <source>
        <strain evidence="2 3">AVO110</strain>
    </source>
</reference>
<comment type="caution">
    <text evidence="2">The sequence shown here is derived from an EMBL/GenBank/DDBJ whole genome shotgun (WGS) entry which is preliminary data.</text>
</comment>
<gene>
    <name evidence="2" type="ORF">A9179_19870</name>
</gene>
<feature type="coiled-coil region" evidence="1">
    <location>
        <begin position="44"/>
        <end position="71"/>
    </location>
</feature>
<dbReference type="Pfam" id="PF05137">
    <property type="entry name" value="PilN"/>
    <property type="match status" value="1"/>
</dbReference>
<keyword evidence="3" id="KW-1185">Reference proteome</keyword>
<name>A0ABR7S645_AQUAC</name>
<evidence type="ECO:0000313" key="3">
    <source>
        <dbReference type="Proteomes" id="UP000744555"/>
    </source>
</evidence>
<dbReference type="Proteomes" id="UP000744555">
    <property type="component" value="Unassembled WGS sequence"/>
</dbReference>